<dbReference type="InterPro" id="IPR037523">
    <property type="entry name" value="VOC_core"/>
</dbReference>
<accession>A0AAC9WG66</accession>
<dbReference type="Pfam" id="PF00903">
    <property type="entry name" value="Glyoxalase"/>
    <property type="match status" value="1"/>
</dbReference>
<dbReference type="EMBL" id="CP020559">
    <property type="protein sequence ID" value="ARE87511.1"/>
    <property type="molecule type" value="Genomic_DNA"/>
</dbReference>
<feature type="domain" description="VOC" evidence="1">
    <location>
        <begin position="6"/>
        <end position="150"/>
    </location>
</feature>
<dbReference type="InterPro" id="IPR029068">
    <property type="entry name" value="Glyas_Bleomycin-R_OHBP_Dase"/>
</dbReference>
<proteinExistence type="predicted"/>
<dbReference type="PROSITE" id="PS51819">
    <property type="entry name" value="VOC"/>
    <property type="match status" value="1"/>
</dbReference>
<gene>
    <name evidence="2" type="ORF">CLFO_19110</name>
</gene>
<organism evidence="2 3">
    <name type="scientific">Clostridium formicaceticum</name>
    <dbReference type="NCBI Taxonomy" id="1497"/>
    <lineage>
        <taxon>Bacteria</taxon>
        <taxon>Bacillati</taxon>
        <taxon>Bacillota</taxon>
        <taxon>Clostridia</taxon>
        <taxon>Eubacteriales</taxon>
        <taxon>Clostridiaceae</taxon>
        <taxon>Clostridium</taxon>
    </lineage>
</organism>
<evidence type="ECO:0000259" key="1">
    <source>
        <dbReference type="PROSITE" id="PS51819"/>
    </source>
</evidence>
<dbReference type="Proteomes" id="UP000192478">
    <property type="component" value="Chromosome"/>
</dbReference>
<dbReference type="AlphaFoldDB" id="A0AAC9WG66"/>
<dbReference type="SUPFAM" id="SSF54593">
    <property type="entry name" value="Glyoxalase/Bleomycin resistance protein/Dihydroxybiphenyl dioxygenase"/>
    <property type="match status" value="1"/>
</dbReference>
<evidence type="ECO:0000313" key="3">
    <source>
        <dbReference type="Proteomes" id="UP000192478"/>
    </source>
</evidence>
<dbReference type="Gene3D" id="3.10.180.10">
    <property type="entry name" value="2,3-Dihydroxybiphenyl 1,2-Dioxygenase, domain 1"/>
    <property type="match status" value="1"/>
</dbReference>
<evidence type="ECO:0000313" key="2">
    <source>
        <dbReference type="EMBL" id="ARE87511.1"/>
    </source>
</evidence>
<dbReference type="InterPro" id="IPR004360">
    <property type="entry name" value="Glyas_Fos-R_dOase_dom"/>
</dbReference>
<reference evidence="2 3" key="1">
    <citation type="submission" date="2017-03" db="EMBL/GenBank/DDBJ databases">
        <title>Complete sequence of Clostridium formicaceticum DSM 92.</title>
        <authorList>
            <person name="Poehlein A."/>
            <person name="Karl M."/>
            <person name="Bengelsdorf F.R."/>
            <person name="Duerre P."/>
            <person name="Daniel R."/>
        </authorList>
    </citation>
    <scope>NUCLEOTIDE SEQUENCE [LARGE SCALE GENOMIC DNA]</scope>
    <source>
        <strain evidence="2 3">DSM 92</strain>
    </source>
</reference>
<protein>
    <submittedName>
        <fullName evidence="2">Glyoxalase-like domain protein</fullName>
    </submittedName>
</protein>
<name>A0AAC9WG66_9CLOT</name>
<sequence>MNNKITYVHTNIVSKNWKELAQFYINVFKCEPVYPERDLSGKWLDRLTNLKNAEIKGIHLRLPGYENGPTLEIFEYTSTNFSGITPEINRHGFGHIAFHADSVEDVLKKLLQHGGQQLGEVVIKDFGEIGVLTAVYAKDPEGNLVEIQNWQK</sequence>
<dbReference type="RefSeq" id="WP_236904928.1">
    <property type="nucleotide sequence ID" value="NZ_CP017603.1"/>
</dbReference>